<dbReference type="VEuPathDB" id="CryptoDB:GY17_00000163"/>
<reference evidence="3 4" key="1">
    <citation type="submission" date="2014-11" db="EMBL/GenBank/DDBJ databases">
        <title>Comparative genomic analysis of Cryptosporidium hominis reveals occurrence of genetic recombination in virulent subtypes.</title>
        <authorList>
            <person name="Guo Y."/>
            <person name="Tang K."/>
            <person name="Frace M."/>
            <person name="Li N."/>
            <person name="Roellig D.M."/>
            <person name="Sammons S."/>
            <person name="Knipe K."/>
            <person name="Rowe L."/>
            <person name="Feng Y."/>
            <person name="Xiao L."/>
        </authorList>
    </citation>
    <scope>NUCLEOTIDE SEQUENCE [LARGE SCALE GENOMIC DNA]</scope>
    <source>
        <strain evidence="3">30976</strain>
    </source>
</reference>
<gene>
    <name evidence="2" type="ORF">CHUDEA6_1600</name>
    <name evidence="3" type="ORF">GY17_00000163</name>
</gene>
<dbReference type="Proteomes" id="UP000199752">
    <property type="component" value="Chromosome 6"/>
</dbReference>
<evidence type="ECO:0000313" key="2">
    <source>
        <dbReference type="EMBL" id="CUV06585.1"/>
    </source>
</evidence>
<dbReference type="VEuPathDB" id="CryptoDB:Chro.60197"/>
<evidence type="ECO:0000259" key="1">
    <source>
        <dbReference type="Pfam" id="PF06991"/>
    </source>
</evidence>
<keyword evidence="4" id="KW-1185">Reference proteome</keyword>
<dbReference type="Proteomes" id="UP001429100">
    <property type="component" value="Unassembled WGS sequence"/>
</dbReference>
<feature type="domain" description="Micro-fibrillar-associated protein 1 C-terminal" evidence="1">
    <location>
        <begin position="1"/>
        <end position="90"/>
    </location>
</feature>
<dbReference type="AlphaFoldDB" id="A0A0S4TI68"/>
<sequence>MNRPKYISKLRRKTIIVEKNRSQAINETIKFSLNIKDELSDLSCTRINTECELKNQKDKPSKVDDHDEINRKLDYLRWKEREYKRLKREHFDYMVNCKCNHT</sequence>
<dbReference type="VEuPathDB" id="CryptoDB:ChTU502y2012_406g0530"/>
<organism evidence="2">
    <name type="scientific">Cryptosporidium hominis</name>
    <dbReference type="NCBI Taxonomy" id="237895"/>
    <lineage>
        <taxon>Eukaryota</taxon>
        <taxon>Sar</taxon>
        <taxon>Alveolata</taxon>
        <taxon>Apicomplexa</taxon>
        <taxon>Conoidasida</taxon>
        <taxon>Coccidia</taxon>
        <taxon>Eucoccidiorida</taxon>
        <taxon>Eimeriorina</taxon>
        <taxon>Cryptosporidiidae</taxon>
        <taxon>Cryptosporidium</taxon>
    </lineage>
</organism>
<dbReference type="VEuPathDB" id="CryptoDB:CHUDEA6_1600"/>
<proteinExistence type="predicted"/>
<dbReference type="EMBL" id="LN877952">
    <property type="protein sequence ID" value="CUV06585.1"/>
    <property type="molecule type" value="Genomic_DNA"/>
</dbReference>
<dbReference type="Pfam" id="PF06991">
    <property type="entry name" value="MFAP1"/>
    <property type="match status" value="1"/>
</dbReference>
<reference evidence="3 4" key="3">
    <citation type="submission" date="2017-10" db="EMBL/GenBank/DDBJ databases">
        <title>Consistent, comparative and evidence-based genome annotation and re-annotation for the closely-related species, Cryptosporidium parvum, C. hominis and C. tyzzeri.</title>
        <authorList>
            <person name="Baptista R.P."/>
            <person name="Li Y."/>
            <person name="Sateriale A."/>
            <person name="Striepen B."/>
            <person name="Kissinger J.C."/>
        </authorList>
    </citation>
    <scope>NUCLEOTIDE SEQUENCE [LARGE SCALE GENOMIC DNA]</scope>
    <source>
        <strain evidence="3">30976</strain>
    </source>
</reference>
<dbReference type="InterPro" id="IPR009730">
    <property type="entry name" value="MFAP1_C"/>
</dbReference>
<evidence type="ECO:0000313" key="3">
    <source>
        <dbReference type="EMBL" id="PPS97640.1"/>
    </source>
</evidence>
<accession>A0A0S4TI68</accession>
<reference evidence="2" key="2">
    <citation type="submission" date="2015-08" db="EMBL/GenBank/DDBJ databases">
        <authorList>
            <person name="Babu N.S."/>
            <person name="Beckwith C.J."/>
            <person name="Beseler K.G."/>
            <person name="Brison A."/>
            <person name="Carone J.V."/>
            <person name="Caskin T.P."/>
            <person name="Diamond M."/>
            <person name="Durham M.E."/>
            <person name="Foxe J.M."/>
            <person name="Go M."/>
            <person name="Henderson B.A."/>
            <person name="Jones I.B."/>
            <person name="McGettigan J.A."/>
            <person name="Micheletti S.J."/>
            <person name="Nasrallah M.E."/>
            <person name="Ortiz D."/>
            <person name="Piller C.R."/>
            <person name="Privatt S.R."/>
            <person name="Schneider S.L."/>
            <person name="Sharp S."/>
            <person name="Smith T.C."/>
            <person name="Stanton J.D."/>
            <person name="Ullery H.E."/>
            <person name="Wilson R.J."/>
            <person name="Serrano M.G."/>
            <person name="Buck G."/>
            <person name="Lee V."/>
            <person name="Wang Y."/>
            <person name="Carvalho R."/>
            <person name="Voegtly L."/>
            <person name="Shi R."/>
            <person name="Duckworth R."/>
            <person name="Johnson A."/>
            <person name="Loviza R."/>
            <person name="Walstead R."/>
            <person name="Shah Z."/>
            <person name="Kiflezghi M."/>
            <person name="Wade K."/>
            <person name="Ball S.L."/>
            <person name="Bradley K.W."/>
            <person name="Asai D.J."/>
            <person name="Bowman C.A."/>
            <person name="Russell D.A."/>
            <person name="Pope W.H."/>
            <person name="Jacobs-Sera D."/>
            <person name="Hendrix R.W."/>
            <person name="Hatfull G.F."/>
        </authorList>
    </citation>
    <scope>NUCLEOTIDE SEQUENCE [LARGE SCALE GENOMIC DNA]</scope>
</reference>
<dbReference type="OrthoDB" id="339751at2759"/>
<name>A0A0S4TI68_CRYHO</name>
<protein>
    <submittedName>
        <fullName evidence="3">Microfibril-associated/Pre-mRNA processing-telated protein</fullName>
    </submittedName>
</protein>
<evidence type="ECO:0000313" key="4">
    <source>
        <dbReference type="Proteomes" id="UP001429100"/>
    </source>
</evidence>
<dbReference type="EMBL" id="JTAI01000007">
    <property type="protein sequence ID" value="PPS97640.1"/>
    <property type="molecule type" value="Genomic_DNA"/>
</dbReference>